<comment type="caution">
    <text evidence="1">The sequence shown here is derived from an EMBL/GenBank/DDBJ whole genome shotgun (WGS) entry which is preliminary data.</text>
</comment>
<reference evidence="1 2" key="1">
    <citation type="journal article" date="2019" name="Nat. Med.">
        <title>A library of human gut bacterial isolates paired with longitudinal multiomics data enables mechanistic microbiome research.</title>
        <authorList>
            <person name="Poyet M."/>
            <person name="Groussin M."/>
            <person name="Gibbons S.M."/>
            <person name="Avila-Pacheco J."/>
            <person name="Jiang X."/>
            <person name="Kearney S.M."/>
            <person name="Perrotta A.R."/>
            <person name="Berdy B."/>
            <person name="Zhao S."/>
            <person name="Lieberman T.D."/>
            <person name="Swanson P.K."/>
            <person name="Smith M."/>
            <person name="Roesemann S."/>
            <person name="Alexander J.E."/>
            <person name="Rich S.A."/>
            <person name="Livny J."/>
            <person name="Vlamakis H."/>
            <person name="Clish C."/>
            <person name="Bullock K."/>
            <person name="Deik A."/>
            <person name="Scott J."/>
            <person name="Pierce K.A."/>
            <person name="Xavier R.J."/>
            <person name="Alm E.J."/>
        </authorList>
    </citation>
    <scope>NUCLEOTIDE SEQUENCE [LARGE SCALE GENOMIC DNA]</scope>
    <source>
        <strain evidence="1 2">BIOML-A10</strain>
    </source>
</reference>
<dbReference type="GO" id="GO:0004062">
    <property type="term" value="F:aryl sulfotransferase activity"/>
    <property type="evidence" value="ECO:0007669"/>
    <property type="project" value="InterPro"/>
</dbReference>
<proteinExistence type="predicted"/>
<evidence type="ECO:0000313" key="1">
    <source>
        <dbReference type="EMBL" id="MZJ86047.1"/>
    </source>
</evidence>
<dbReference type="InterPro" id="IPR010262">
    <property type="entry name" value="Arylsulfotransferase_bact"/>
</dbReference>
<evidence type="ECO:0000313" key="2">
    <source>
        <dbReference type="Proteomes" id="UP000481598"/>
    </source>
</evidence>
<gene>
    <name evidence="1" type="ORF">GT635_06185</name>
</gene>
<dbReference type="Pfam" id="PF05935">
    <property type="entry name" value="Arylsulfotrans"/>
    <property type="match status" value="1"/>
</dbReference>
<dbReference type="AlphaFoldDB" id="A0A6L8RK38"/>
<accession>A0A6L8RK38</accession>
<dbReference type="RefSeq" id="WP_204987205.1">
    <property type="nucleotide sequence ID" value="NZ_WWSY01000010.1"/>
</dbReference>
<organism evidence="1 2">
    <name type="scientific">Collinsella aerofaciens</name>
    <dbReference type="NCBI Taxonomy" id="74426"/>
    <lineage>
        <taxon>Bacteria</taxon>
        <taxon>Bacillati</taxon>
        <taxon>Actinomycetota</taxon>
        <taxon>Coriobacteriia</taxon>
        <taxon>Coriobacteriales</taxon>
        <taxon>Coriobacteriaceae</taxon>
        <taxon>Collinsella</taxon>
    </lineage>
</organism>
<dbReference type="Proteomes" id="UP000481598">
    <property type="component" value="Unassembled WGS sequence"/>
</dbReference>
<protein>
    <submittedName>
        <fullName evidence="1">Uncharacterized protein</fullName>
    </submittedName>
</protein>
<dbReference type="EMBL" id="WWTB01000012">
    <property type="protein sequence ID" value="MZJ86047.1"/>
    <property type="molecule type" value="Genomic_DNA"/>
</dbReference>
<sequence length="169" mass="18820">MTLLQPSVGLPDFWAGPGFEDKLLRAQGDFSLNAGQHGLTYLPNDETTTIGRYQVLLYDNNFGAAESYPKFDWGQLGAAVVTDYSKGTHSFGRVFAVDETARTYELEDQIAVPFSGYVSSAQRVGNSNSMLVASGQAKTFTEYDRCGLPIATYEMEAEKYIYRVYKYKL</sequence>
<name>A0A6L8RK38_9ACTN</name>